<keyword evidence="2" id="KW-1185">Reference proteome</keyword>
<comment type="caution">
    <text evidence="1">The sequence shown here is derived from an EMBL/GenBank/DDBJ whole genome shotgun (WGS) entry which is preliminary data.</text>
</comment>
<name>G5KGU9_9STRE</name>
<reference evidence="1 2" key="1">
    <citation type="journal article" date="2014" name="Int. J. Syst. Evol. Microbiol.">
        <title>Phylogenomics and the dynamic genome evolution of the genus Streptococcus.</title>
        <authorList>
            <consortium name="The Broad Institute Genome Sequencing Platform"/>
            <person name="Richards V.P."/>
            <person name="Palmer S.R."/>
            <person name="Pavinski Bitar P.D."/>
            <person name="Qin X."/>
            <person name="Weinstock G.M."/>
            <person name="Highlander S.K."/>
            <person name="Town C.D."/>
            <person name="Burne R.A."/>
            <person name="Stanhope M.J."/>
        </authorList>
    </citation>
    <scope>NUCLEOTIDE SEQUENCE [LARGE SCALE GENOMIC DNA]</scope>
    <source>
        <strain evidence="1 2">2285-97</strain>
    </source>
</reference>
<protein>
    <submittedName>
        <fullName evidence="1">Uncharacterized protein</fullName>
    </submittedName>
</protein>
<evidence type="ECO:0000313" key="2">
    <source>
        <dbReference type="Proteomes" id="UP000005388"/>
    </source>
</evidence>
<organism evidence="1 2">
    <name type="scientific">Streptococcus urinalis 2285-97</name>
    <dbReference type="NCBI Taxonomy" id="764291"/>
    <lineage>
        <taxon>Bacteria</taxon>
        <taxon>Bacillati</taxon>
        <taxon>Bacillota</taxon>
        <taxon>Bacilli</taxon>
        <taxon>Lactobacillales</taxon>
        <taxon>Streptococcaceae</taxon>
        <taxon>Streptococcus</taxon>
    </lineage>
</organism>
<dbReference type="RefSeq" id="WP_006738814.1">
    <property type="nucleotide sequence ID" value="NZ_AEUZ02000001.1"/>
</dbReference>
<dbReference type="STRING" id="764291.STRUR_0122"/>
<evidence type="ECO:0000313" key="1">
    <source>
        <dbReference type="EMBL" id="EHJ56041.1"/>
    </source>
</evidence>
<dbReference type="EMBL" id="AEUZ02000001">
    <property type="protein sequence ID" value="EHJ56041.1"/>
    <property type="molecule type" value="Genomic_DNA"/>
</dbReference>
<dbReference type="Proteomes" id="UP000005388">
    <property type="component" value="Unassembled WGS sequence"/>
</dbReference>
<gene>
    <name evidence="1" type="ORF">STRUR_0122</name>
</gene>
<proteinExistence type="predicted"/>
<dbReference type="AlphaFoldDB" id="G5KGU9"/>
<sequence>MNKFDAFKETLSPESLKEIYDETKLEVADEELEGTEAFSAAIATQMAINLVDKYQAWLNDSDNEQ</sequence>
<accession>G5KGU9</accession>